<organism evidence="1 2">
    <name type="scientific">Promicromonospora umidemergens</name>
    <dbReference type="NCBI Taxonomy" id="629679"/>
    <lineage>
        <taxon>Bacteria</taxon>
        <taxon>Bacillati</taxon>
        <taxon>Actinomycetota</taxon>
        <taxon>Actinomycetes</taxon>
        <taxon>Micrococcales</taxon>
        <taxon>Promicromonosporaceae</taxon>
        <taxon>Promicromonospora</taxon>
    </lineage>
</organism>
<dbReference type="RefSeq" id="WP_253872321.1">
    <property type="nucleotide sequence ID" value="NZ_BAABHM010000032.1"/>
</dbReference>
<name>A0ABP8Y2Y3_9MICO</name>
<evidence type="ECO:0008006" key="3">
    <source>
        <dbReference type="Google" id="ProtNLM"/>
    </source>
</evidence>
<proteinExistence type="predicted"/>
<comment type="caution">
    <text evidence="1">The sequence shown here is derived from an EMBL/GenBank/DDBJ whole genome shotgun (WGS) entry which is preliminary data.</text>
</comment>
<accession>A0ABP8Y2Y3</accession>
<evidence type="ECO:0000313" key="2">
    <source>
        <dbReference type="Proteomes" id="UP001500843"/>
    </source>
</evidence>
<dbReference type="Proteomes" id="UP001500843">
    <property type="component" value="Unassembled WGS sequence"/>
</dbReference>
<keyword evidence="2" id="KW-1185">Reference proteome</keyword>
<sequence>MSNQTILQKAVTPQQLDSYLRSGFDRVSGFTLRAADGLEAATPAALFQAHALGFDGSPFSADDAEIHVLLFPAQPQMHVEDAIGGNDKEGAEKTGGPFVEPAPFTGTGFAPWPGHVVPVYWVRHSRVPAGSELHRVTAVGERAHVATFVDTATGWQAAPGLPALTPPAAPLPVSRLVGPTAVYQGGTFAADPLLDGESVALCAAQETDGFERTPLGRYRRVVPMSALSELTELVMTGTVAGLPVRVVDVYRGEEGPLLWVSYTEHLSVLAEAFGLRKIDAGVYEMQVPADALRDSQTVQLAPRSWATASSAG</sequence>
<evidence type="ECO:0000313" key="1">
    <source>
        <dbReference type="EMBL" id="GAA4719517.1"/>
    </source>
</evidence>
<gene>
    <name evidence="1" type="ORF">GCM10023198_49260</name>
</gene>
<reference evidence="2" key="1">
    <citation type="journal article" date="2019" name="Int. J. Syst. Evol. Microbiol.">
        <title>The Global Catalogue of Microorganisms (GCM) 10K type strain sequencing project: providing services to taxonomists for standard genome sequencing and annotation.</title>
        <authorList>
            <consortium name="The Broad Institute Genomics Platform"/>
            <consortium name="The Broad Institute Genome Sequencing Center for Infectious Disease"/>
            <person name="Wu L."/>
            <person name="Ma J."/>
        </authorList>
    </citation>
    <scope>NUCLEOTIDE SEQUENCE [LARGE SCALE GENOMIC DNA]</scope>
    <source>
        <strain evidence="2">JCM 17975</strain>
    </source>
</reference>
<protein>
    <recommendedName>
        <fullName evidence="3">Acetoacetate decarboxylase</fullName>
    </recommendedName>
</protein>
<dbReference type="EMBL" id="BAABHM010000032">
    <property type="protein sequence ID" value="GAA4719517.1"/>
    <property type="molecule type" value="Genomic_DNA"/>
</dbReference>